<dbReference type="PROSITE" id="PS00878">
    <property type="entry name" value="ODR_DC_2_1"/>
    <property type="match status" value="1"/>
</dbReference>
<evidence type="ECO:0000256" key="9">
    <source>
        <dbReference type="PIRSR" id="PIRSR600183-50"/>
    </source>
</evidence>
<dbReference type="FunFam" id="3.20.20.10:FF:000008">
    <property type="entry name" value="Ornithine decarboxylase"/>
    <property type="match status" value="1"/>
</dbReference>
<feature type="active site" description="Proton donor" evidence="9">
    <location>
        <position position="330"/>
    </location>
</feature>
<comment type="catalytic activity">
    <reaction evidence="8">
        <text>L-ornithine + H(+) = putrescine + CO2</text>
        <dbReference type="Rhea" id="RHEA:22964"/>
        <dbReference type="ChEBI" id="CHEBI:15378"/>
        <dbReference type="ChEBI" id="CHEBI:16526"/>
        <dbReference type="ChEBI" id="CHEBI:46911"/>
        <dbReference type="ChEBI" id="CHEBI:326268"/>
        <dbReference type="EC" id="4.1.1.17"/>
    </reaction>
</comment>
<dbReference type="AlphaFoldDB" id="A0A8J3YH01"/>
<proteinExistence type="inferred from homology"/>
<dbReference type="RefSeq" id="WP_203897337.1">
    <property type="nucleotide sequence ID" value="NZ_BOPF01000002.1"/>
</dbReference>
<evidence type="ECO:0000256" key="1">
    <source>
        <dbReference type="ARBA" id="ARBA00001933"/>
    </source>
</evidence>
<dbReference type="SUPFAM" id="SSF51419">
    <property type="entry name" value="PLP-binding barrel"/>
    <property type="match status" value="1"/>
</dbReference>
<evidence type="ECO:0000256" key="3">
    <source>
        <dbReference type="ARBA" id="ARBA00022793"/>
    </source>
</evidence>
<comment type="cofactor">
    <cofactor evidence="1 9">
        <name>pyridoxal 5'-phosphate</name>
        <dbReference type="ChEBI" id="CHEBI:597326"/>
    </cofactor>
</comment>
<dbReference type="EMBL" id="BOPF01000002">
    <property type="protein sequence ID" value="GIJ43791.1"/>
    <property type="molecule type" value="Genomic_DNA"/>
</dbReference>
<evidence type="ECO:0000256" key="6">
    <source>
        <dbReference type="ARBA" id="ARBA00034115"/>
    </source>
</evidence>
<evidence type="ECO:0000259" key="10">
    <source>
        <dbReference type="Pfam" id="PF02784"/>
    </source>
</evidence>
<gene>
    <name evidence="11" type="ORF">Val02_06770</name>
</gene>
<dbReference type="PRINTS" id="PR01182">
    <property type="entry name" value="ORNDCRBXLASE"/>
</dbReference>
<reference evidence="11" key="1">
    <citation type="submission" date="2021-01" db="EMBL/GenBank/DDBJ databases">
        <title>Whole genome shotgun sequence of Virgisporangium aliadipatigenens NBRC 105644.</title>
        <authorList>
            <person name="Komaki H."/>
            <person name="Tamura T."/>
        </authorList>
    </citation>
    <scope>NUCLEOTIDE SEQUENCE</scope>
    <source>
        <strain evidence="11">NBRC 105644</strain>
    </source>
</reference>
<evidence type="ECO:0000256" key="5">
    <source>
        <dbReference type="ARBA" id="ARBA00023239"/>
    </source>
</evidence>
<dbReference type="InterPro" id="IPR009006">
    <property type="entry name" value="Ala_racemase/Decarboxylase_C"/>
</dbReference>
<dbReference type="InterPro" id="IPR029066">
    <property type="entry name" value="PLP-binding_barrel"/>
</dbReference>
<keyword evidence="4 9" id="KW-0663">Pyridoxal phosphate</keyword>
<dbReference type="PRINTS" id="PR01179">
    <property type="entry name" value="ODADCRBXLASE"/>
</dbReference>
<dbReference type="InterPro" id="IPR022653">
    <property type="entry name" value="De-COase2_pyr-phos_BS"/>
</dbReference>
<keyword evidence="12" id="KW-1185">Reference proteome</keyword>
<protein>
    <recommendedName>
        <fullName evidence="7">ornithine decarboxylase</fullName>
        <ecNumber evidence="7">4.1.1.17</ecNumber>
    </recommendedName>
</protein>
<dbReference type="Gene3D" id="2.40.37.10">
    <property type="entry name" value="Lyase, Ornithine Decarboxylase, Chain A, domain 1"/>
    <property type="match status" value="1"/>
</dbReference>
<dbReference type="GO" id="GO:0033387">
    <property type="term" value="P:putrescine biosynthetic process from arginine, via ornithine"/>
    <property type="evidence" value="ECO:0007669"/>
    <property type="project" value="TreeGrafter"/>
</dbReference>
<dbReference type="PANTHER" id="PTHR11482">
    <property type="entry name" value="ARGININE/DIAMINOPIMELATE/ORNITHINE DECARBOXYLASE"/>
    <property type="match status" value="1"/>
</dbReference>
<dbReference type="Proteomes" id="UP000619260">
    <property type="component" value="Unassembled WGS sequence"/>
</dbReference>
<comment type="similarity">
    <text evidence="2">Belongs to the Orn/Lys/Arg decarboxylase class-II family.</text>
</comment>
<keyword evidence="5" id="KW-0456">Lyase</keyword>
<dbReference type="InterPro" id="IPR002433">
    <property type="entry name" value="Orn_de-COase"/>
</dbReference>
<dbReference type="PANTHER" id="PTHR11482:SF6">
    <property type="entry name" value="ORNITHINE DECARBOXYLASE 1-RELATED"/>
    <property type="match status" value="1"/>
</dbReference>
<organism evidence="11 12">
    <name type="scientific">Virgisporangium aliadipatigenens</name>
    <dbReference type="NCBI Taxonomy" id="741659"/>
    <lineage>
        <taxon>Bacteria</taxon>
        <taxon>Bacillati</taxon>
        <taxon>Actinomycetota</taxon>
        <taxon>Actinomycetes</taxon>
        <taxon>Micromonosporales</taxon>
        <taxon>Micromonosporaceae</taxon>
        <taxon>Virgisporangium</taxon>
    </lineage>
</organism>
<evidence type="ECO:0000256" key="2">
    <source>
        <dbReference type="ARBA" id="ARBA00008872"/>
    </source>
</evidence>
<dbReference type="EC" id="4.1.1.17" evidence="7"/>
<dbReference type="InterPro" id="IPR022657">
    <property type="entry name" value="De-COase2_CS"/>
</dbReference>
<dbReference type="CDD" id="cd00622">
    <property type="entry name" value="PLPDE_III_ODC"/>
    <property type="match status" value="1"/>
</dbReference>
<accession>A0A8J3YH01</accession>
<evidence type="ECO:0000313" key="11">
    <source>
        <dbReference type="EMBL" id="GIJ43791.1"/>
    </source>
</evidence>
<dbReference type="InterPro" id="IPR000183">
    <property type="entry name" value="Orn/DAP/Arg_de-COase"/>
</dbReference>
<dbReference type="GO" id="GO:0005737">
    <property type="term" value="C:cytoplasm"/>
    <property type="evidence" value="ECO:0007669"/>
    <property type="project" value="TreeGrafter"/>
</dbReference>
<evidence type="ECO:0000256" key="8">
    <source>
        <dbReference type="ARBA" id="ARBA00049127"/>
    </source>
</evidence>
<dbReference type="Pfam" id="PF02784">
    <property type="entry name" value="Orn_Arg_deC_N"/>
    <property type="match status" value="1"/>
</dbReference>
<dbReference type="PROSITE" id="PS00879">
    <property type="entry name" value="ODR_DC_2_2"/>
    <property type="match status" value="1"/>
</dbReference>
<evidence type="ECO:0000313" key="12">
    <source>
        <dbReference type="Proteomes" id="UP000619260"/>
    </source>
</evidence>
<name>A0A8J3YH01_9ACTN</name>
<dbReference type="Gene3D" id="3.20.20.10">
    <property type="entry name" value="Alanine racemase"/>
    <property type="match status" value="1"/>
</dbReference>
<feature type="domain" description="Orn/DAP/Arg decarboxylase 2 N-terminal" evidence="10">
    <location>
        <begin position="32"/>
        <end position="266"/>
    </location>
</feature>
<evidence type="ECO:0000256" key="4">
    <source>
        <dbReference type="ARBA" id="ARBA00022898"/>
    </source>
</evidence>
<sequence length="380" mass="40188">MTVTAARAPAGPDPLGLAALDLATPFLACDLGTVAGRYAAFRSALPGVACFYAMKCNGSPEILRSLAALGCGFEIASIGELRALRAVDVDPATVLFSNPVKVPAHVEEAYAAGLWRFSFDSAGELRKLARHAPGSAVYLRIVVDDSSSMFPLSAKLGAQPARARELFRTAAALGLRPYGLTFHVGSQCADPQAWVAALRTTGDIMAQLRRDGIRLDMLDLGGGFPVPYVEPAPSIVDIARAVRPALERLPYRPALIAAEPGRYLVAEAGVLVAGVIGRSVRGGTRWLHLDAGAYNGLLDAQQMNGRWHLPVWTSRPDGALAPFTLTGPTCDSTDTVYENVLLPTTVDVGDRVYLGHAGAYTLSFASHFNGFAPPATTFLS</sequence>
<dbReference type="InterPro" id="IPR022644">
    <property type="entry name" value="De-COase2_N"/>
</dbReference>
<dbReference type="SUPFAM" id="SSF50621">
    <property type="entry name" value="Alanine racemase C-terminal domain-like"/>
    <property type="match status" value="1"/>
</dbReference>
<comment type="pathway">
    <text evidence="6">Amine and polyamine biosynthesis; putrescine biosynthesis via L-ornithine pathway; putrescine from L-ornithine: step 1/1.</text>
</comment>
<comment type="caution">
    <text evidence="11">The sequence shown here is derived from an EMBL/GenBank/DDBJ whole genome shotgun (WGS) entry which is preliminary data.</text>
</comment>
<keyword evidence="3" id="KW-0210">Decarboxylase</keyword>
<feature type="modified residue" description="N6-(pyridoxal phosphate)lysine" evidence="9">
    <location>
        <position position="55"/>
    </location>
</feature>
<dbReference type="GO" id="GO:0004586">
    <property type="term" value="F:ornithine decarboxylase activity"/>
    <property type="evidence" value="ECO:0007669"/>
    <property type="project" value="UniProtKB-EC"/>
</dbReference>
<evidence type="ECO:0000256" key="7">
    <source>
        <dbReference type="ARBA" id="ARBA00034138"/>
    </source>
</evidence>